<dbReference type="OrthoDB" id="5294628at2"/>
<reference evidence="5" key="1">
    <citation type="submission" date="2016-05" db="EMBL/GenBank/DDBJ databases">
        <title>Draft genome of Corynebacterium afermentans subsp. afermentans LCDC 88199T.</title>
        <authorList>
            <person name="Bernier A.-M."/>
            <person name="Bernard K."/>
        </authorList>
    </citation>
    <scope>NUCLEOTIDE SEQUENCE [LARGE SCALE GENOMIC DNA]</scope>
    <source>
        <strain evidence="5">NML04-0072</strain>
    </source>
</reference>
<feature type="signal peptide" evidence="3">
    <location>
        <begin position="1"/>
        <end position="24"/>
    </location>
</feature>
<sequence>MMKLNLPRMAAAAAAMLIASHAAADSVQKLGFIDTERVYQQSTQAQRIQTTLQNEFGARQQALQQLRDQGIALKTQLDQGRLSPAERRRTEQQLIALDRDLRRQAAQLTEEYNLRRNEEFAALQQNANRVITELAQRDGYDLIIQDVIYVNSKFDITDQVIRALNNQ</sequence>
<evidence type="ECO:0008006" key="6">
    <source>
        <dbReference type="Google" id="ProtNLM"/>
    </source>
</evidence>
<dbReference type="PIRSF" id="PIRSF002094">
    <property type="entry name" value="OMP26_Skp"/>
    <property type="match status" value="1"/>
</dbReference>
<evidence type="ECO:0000256" key="1">
    <source>
        <dbReference type="ARBA" id="ARBA00022729"/>
    </source>
</evidence>
<dbReference type="STRING" id="539.A7P85_01550"/>
<keyword evidence="1 3" id="KW-0732">Signal</keyword>
<dbReference type="GO" id="GO:0005829">
    <property type="term" value="C:cytosol"/>
    <property type="evidence" value="ECO:0007669"/>
    <property type="project" value="TreeGrafter"/>
</dbReference>
<evidence type="ECO:0000313" key="4">
    <source>
        <dbReference type="EMBL" id="OAM18591.1"/>
    </source>
</evidence>
<evidence type="ECO:0000256" key="3">
    <source>
        <dbReference type="SAM" id="SignalP"/>
    </source>
</evidence>
<dbReference type="SMART" id="SM00935">
    <property type="entry name" value="OmpH"/>
    <property type="match status" value="1"/>
</dbReference>
<organism evidence="4 5">
    <name type="scientific">Eikenella corrodens</name>
    <dbReference type="NCBI Taxonomy" id="539"/>
    <lineage>
        <taxon>Bacteria</taxon>
        <taxon>Pseudomonadati</taxon>
        <taxon>Pseudomonadota</taxon>
        <taxon>Betaproteobacteria</taxon>
        <taxon>Neisseriales</taxon>
        <taxon>Neisseriaceae</taxon>
        <taxon>Eikenella</taxon>
    </lineage>
</organism>
<dbReference type="RefSeq" id="WP_064087769.1">
    <property type="nucleotide sequence ID" value="NZ_LXSG01000033.1"/>
</dbReference>
<dbReference type="PANTHER" id="PTHR35089:SF1">
    <property type="entry name" value="CHAPERONE PROTEIN SKP"/>
    <property type="match status" value="1"/>
</dbReference>
<dbReference type="Pfam" id="PF03938">
    <property type="entry name" value="OmpH"/>
    <property type="match status" value="1"/>
</dbReference>
<evidence type="ECO:0000313" key="5">
    <source>
        <dbReference type="Proteomes" id="UP000077589"/>
    </source>
</evidence>
<name>A0A1A9RJK2_EIKCO</name>
<gene>
    <name evidence="4" type="ORF">A7P90_06605</name>
</gene>
<dbReference type="GO" id="GO:0051082">
    <property type="term" value="F:unfolded protein binding"/>
    <property type="evidence" value="ECO:0007669"/>
    <property type="project" value="InterPro"/>
</dbReference>
<dbReference type="GO" id="GO:0050821">
    <property type="term" value="P:protein stabilization"/>
    <property type="evidence" value="ECO:0007669"/>
    <property type="project" value="TreeGrafter"/>
</dbReference>
<dbReference type="Proteomes" id="UP000077589">
    <property type="component" value="Unassembled WGS sequence"/>
</dbReference>
<dbReference type="SUPFAM" id="SSF111384">
    <property type="entry name" value="OmpH-like"/>
    <property type="match status" value="1"/>
</dbReference>
<dbReference type="AlphaFoldDB" id="A0A1A9RJK2"/>
<accession>A0A1A9RJK2</accession>
<feature type="chain" id="PRO_5008395907" description="OmpH family outer membrane protein" evidence="3">
    <location>
        <begin position="25"/>
        <end position="167"/>
    </location>
</feature>
<dbReference type="EMBL" id="LXSG01000033">
    <property type="protein sequence ID" value="OAM18591.1"/>
    <property type="molecule type" value="Genomic_DNA"/>
</dbReference>
<protein>
    <recommendedName>
        <fullName evidence="6">OmpH family outer membrane protein</fullName>
    </recommendedName>
</protein>
<comment type="caution">
    <text evidence="4">The sequence shown here is derived from an EMBL/GenBank/DDBJ whole genome shotgun (WGS) entry which is preliminary data.</text>
</comment>
<dbReference type="Gene3D" id="3.30.910.20">
    <property type="entry name" value="Skp domain"/>
    <property type="match status" value="1"/>
</dbReference>
<proteinExistence type="inferred from homology"/>
<comment type="similarity">
    <text evidence="2">Belongs to the skp family.</text>
</comment>
<dbReference type="PANTHER" id="PTHR35089">
    <property type="entry name" value="CHAPERONE PROTEIN SKP"/>
    <property type="match status" value="1"/>
</dbReference>
<evidence type="ECO:0000256" key="2">
    <source>
        <dbReference type="PIRNR" id="PIRNR002094"/>
    </source>
</evidence>
<dbReference type="InterPro" id="IPR024930">
    <property type="entry name" value="Skp_dom_sf"/>
</dbReference>
<dbReference type="InterPro" id="IPR005632">
    <property type="entry name" value="Chaperone_Skp"/>
</dbReference>